<proteinExistence type="predicted"/>
<dbReference type="EMBL" id="KN837134">
    <property type="protein sequence ID" value="KIJ41773.1"/>
    <property type="molecule type" value="Genomic_DNA"/>
</dbReference>
<dbReference type="AlphaFoldDB" id="A0A0C9UFH5"/>
<name>A0A0C9UFH5_SPHS4</name>
<feature type="compositionally biased region" description="Polar residues" evidence="1">
    <location>
        <begin position="87"/>
        <end position="102"/>
    </location>
</feature>
<reference evidence="2 3" key="1">
    <citation type="submission" date="2014-06" db="EMBL/GenBank/DDBJ databases">
        <title>Evolutionary Origins and Diversification of the Mycorrhizal Mutualists.</title>
        <authorList>
            <consortium name="DOE Joint Genome Institute"/>
            <consortium name="Mycorrhizal Genomics Consortium"/>
            <person name="Kohler A."/>
            <person name="Kuo A."/>
            <person name="Nagy L.G."/>
            <person name="Floudas D."/>
            <person name="Copeland A."/>
            <person name="Barry K.W."/>
            <person name="Cichocki N."/>
            <person name="Veneault-Fourrey C."/>
            <person name="LaButti K."/>
            <person name="Lindquist E.A."/>
            <person name="Lipzen A."/>
            <person name="Lundell T."/>
            <person name="Morin E."/>
            <person name="Murat C."/>
            <person name="Riley R."/>
            <person name="Ohm R."/>
            <person name="Sun H."/>
            <person name="Tunlid A."/>
            <person name="Henrissat B."/>
            <person name="Grigoriev I.V."/>
            <person name="Hibbett D.S."/>
            <person name="Martin F."/>
        </authorList>
    </citation>
    <scope>NUCLEOTIDE SEQUENCE [LARGE SCALE GENOMIC DNA]</scope>
    <source>
        <strain evidence="2 3">SS14</strain>
    </source>
</reference>
<sequence length="156" mass="17852">MSCGSSIEVIERICSKSSCTITLPPVKEHKWKTCRKHREDSWLRKENECQESTNNVHVPHQPHTDIQVSAINSDIPRPSKCLRTEGMENQGNGEDTSTSATEMSRKKRVKKMQLLRFDSTRGLFNSMKAIFKQDASVEYYGSYEIPIDPIYLTEIA</sequence>
<accession>A0A0C9UFH5</accession>
<evidence type="ECO:0000256" key="1">
    <source>
        <dbReference type="SAM" id="MobiDB-lite"/>
    </source>
</evidence>
<protein>
    <submittedName>
        <fullName evidence="2">Uncharacterized protein</fullName>
    </submittedName>
</protein>
<evidence type="ECO:0000313" key="2">
    <source>
        <dbReference type="EMBL" id="KIJ41773.1"/>
    </source>
</evidence>
<feature type="region of interest" description="Disordered" evidence="1">
    <location>
        <begin position="77"/>
        <end position="105"/>
    </location>
</feature>
<gene>
    <name evidence="2" type="ORF">M422DRAFT_255084</name>
</gene>
<dbReference type="Proteomes" id="UP000054279">
    <property type="component" value="Unassembled WGS sequence"/>
</dbReference>
<keyword evidence="3" id="KW-1185">Reference proteome</keyword>
<organism evidence="2 3">
    <name type="scientific">Sphaerobolus stellatus (strain SS14)</name>
    <dbReference type="NCBI Taxonomy" id="990650"/>
    <lineage>
        <taxon>Eukaryota</taxon>
        <taxon>Fungi</taxon>
        <taxon>Dikarya</taxon>
        <taxon>Basidiomycota</taxon>
        <taxon>Agaricomycotina</taxon>
        <taxon>Agaricomycetes</taxon>
        <taxon>Phallomycetidae</taxon>
        <taxon>Geastrales</taxon>
        <taxon>Sphaerobolaceae</taxon>
        <taxon>Sphaerobolus</taxon>
    </lineage>
</organism>
<dbReference type="HOGENOM" id="CLU_142425_0_0_1"/>
<evidence type="ECO:0000313" key="3">
    <source>
        <dbReference type="Proteomes" id="UP000054279"/>
    </source>
</evidence>